<dbReference type="EMBL" id="CP003538">
    <property type="protein sequence ID" value="AGH97663.1"/>
    <property type="molecule type" value="Genomic_DNA"/>
</dbReference>
<evidence type="ECO:0000313" key="2">
    <source>
        <dbReference type="Proteomes" id="UP000011932"/>
    </source>
</evidence>
<gene>
    <name evidence="1" type="ORF">A11S_840</name>
</gene>
<accession>M4VEK8</accession>
<name>M4VEK8_9BACT</name>
<dbReference type="HOGENOM" id="CLU_2585716_0_0_5"/>
<protein>
    <submittedName>
        <fullName evidence="1">Uncharacterized protein</fullName>
    </submittedName>
</protein>
<evidence type="ECO:0000313" key="1">
    <source>
        <dbReference type="EMBL" id="AGH97663.1"/>
    </source>
</evidence>
<proteinExistence type="predicted"/>
<dbReference type="SUPFAM" id="SSF54285">
    <property type="entry name" value="MoaD/ThiS"/>
    <property type="match status" value="1"/>
</dbReference>
<dbReference type="STRING" id="349215.A11S_840"/>
<organism evidence="1 2">
    <name type="scientific">Micavibrio aeruginosavorus EPB</name>
    <dbReference type="NCBI Taxonomy" id="349215"/>
    <lineage>
        <taxon>Bacteria</taxon>
        <taxon>Pseudomonadati</taxon>
        <taxon>Bdellovibrionota</taxon>
        <taxon>Bdellovibrionia</taxon>
        <taxon>Bdellovibrionales</taxon>
        <taxon>Pseudobdellovibrionaceae</taxon>
        <taxon>Micavibrio</taxon>
    </lineage>
</organism>
<dbReference type="InterPro" id="IPR016155">
    <property type="entry name" value="Mopterin_synth/thiamin_S_b"/>
</dbReference>
<dbReference type="AlphaFoldDB" id="M4VEK8"/>
<reference evidence="1 2" key="1">
    <citation type="journal article" date="2013" name="ISME J.">
        <title>By their genes ye shall know them: genomic signatures of predatory bacteria.</title>
        <authorList>
            <person name="Pasternak Z."/>
            <person name="Pietrokovski S."/>
            <person name="Rotem O."/>
            <person name="Gophna U."/>
            <person name="Lurie-Weinberger M.N."/>
            <person name="Jurkevitch E."/>
        </authorList>
    </citation>
    <scope>NUCLEOTIDE SEQUENCE [LARGE SCALE GENOMIC DNA]</scope>
    <source>
        <strain evidence="1">EPB</strain>
    </source>
</reference>
<sequence>MKVSVIHYGAFRSLGSKSDLDISPPVTIGAVRKLLCNHLGQDYALLIDDSVFANDTDVLPDEFVLDVDCSLSILPPVCGG</sequence>
<dbReference type="Proteomes" id="UP000011932">
    <property type="component" value="Chromosome"/>
</dbReference>
<dbReference type="KEGG" id="man:A11S_840"/>
<dbReference type="RefSeq" id="WP_015467212.1">
    <property type="nucleotide sequence ID" value="NC_020812.1"/>
</dbReference>